<evidence type="ECO:0000313" key="8">
    <source>
        <dbReference type="EMBL" id="ADI07955.1"/>
    </source>
</evidence>
<dbReference type="Gene3D" id="1.10.10.10">
    <property type="entry name" value="Winged helix-like DNA-binding domain superfamily/Winged helix DNA-binding domain"/>
    <property type="match status" value="1"/>
</dbReference>
<dbReference type="InterPro" id="IPR014284">
    <property type="entry name" value="RNA_pol_sigma-70_dom"/>
</dbReference>
<gene>
    <name evidence="8" type="primary">sig24</name>
    <name evidence="8" type="ordered locus">SBI_04835</name>
</gene>
<evidence type="ECO:0000256" key="2">
    <source>
        <dbReference type="ARBA" id="ARBA00023015"/>
    </source>
</evidence>
<dbReference type="eggNOG" id="COG1595">
    <property type="taxonomic scope" value="Bacteria"/>
</dbReference>
<dbReference type="KEGG" id="sbh:SBI_04835"/>
<dbReference type="PANTHER" id="PTHR43133:SF62">
    <property type="entry name" value="RNA POLYMERASE SIGMA FACTOR SIGZ"/>
    <property type="match status" value="1"/>
</dbReference>
<keyword evidence="4" id="KW-0804">Transcription</keyword>
<dbReference type="GO" id="GO:0003677">
    <property type="term" value="F:DNA binding"/>
    <property type="evidence" value="ECO:0007669"/>
    <property type="project" value="InterPro"/>
</dbReference>
<dbReference type="Proteomes" id="UP000000377">
    <property type="component" value="Chromosome"/>
</dbReference>
<evidence type="ECO:0000256" key="5">
    <source>
        <dbReference type="SAM" id="MobiDB-lite"/>
    </source>
</evidence>
<evidence type="ECO:0000259" key="7">
    <source>
        <dbReference type="Pfam" id="PF08281"/>
    </source>
</evidence>
<dbReference type="Pfam" id="PF08281">
    <property type="entry name" value="Sigma70_r4_2"/>
    <property type="match status" value="1"/>
</dbReference>
<protein>
    <submittedName>
        <fullName evidence="8">ECF subfamily RNA polymerase sigma factor</fullName>
    </submittedName>
</protein>
<feature type="region of interest" description="Disordered" evidence="5">
    <location>
        <begin position="95"/>
        <end position="137"/>
    </location>
</feature>
<dbReference type="GO" id="GO:0006352">
    <property type="term" value="P:DNA-templated transcription initiation"/>
    <property type="evidence" value="ECO:0007669"/>
    <property type="project" value="InterPro"/>
</dbReference>
<dbReference type="InterPro" id="IPR013325">
    <property type="entry name" value="RNA_pol_sigma_r2"/>
</dbReference>
<sequence>MANDAPPRWDRRMQQRLARGEAAALGELYDRFASLVHNLAHRVLGDEEAADRVTREVFGYAWENPDAYDPKQGTLRSWIATLAHRQAVHRLREAEARAAAQPTAAQPTRDDRAGGGRAGAGRAGADPARDGAGRTQEDIEERIREASVAARADYIVTSMPAPLRAALELAYFDRRDYRQAAAELGVTEDEARRRLRLGLQLLSTANVPPPDAVPPPGYGRAL</sequence>
<dbReference type="AlphaFoldDB" id="D7C154"/>
<dbReference type="InterPro" id="IPR007627">
    <property type="entry name" value="RNA_pol_sigma70_r2"/>
</dbReference>
<organism evidence="8 9">
    <name type="scientific">Streptomyces bingchenggensis (strain BCW-1)</name>
    <dbReference type="NCBI Taxonomy" id="749414"/>
    <lineage>
        <taxon>Bacteria</taxon>
        <taxon>Bacillati</taxon>
        <taxon>Actinomycetota</taxon>
        <taxon>Actinomycetes</taxon>
        <taxon>Kitasatosporales</taxon>
        <taxon>Streptomycetaceae</taxon>
        <taxon>Streptomyces</taxon>
    </lineage>
</organism>
<dbReference type="HOGENOM" id="CLU_047691_9_5_11"/>
<comment type="similarity">
    <text evidence="1">Belongs to the sigma-70 factor family. ECF subfamily.</text>
</comment>
<feature type="compositionally biased region" description="Low complexity" evidence="5">
    <location>
        <begin position="97"/>
        <end position="107"/>
    </location>
</feature>
<proteinExistence type="inferred from homology"/>
<dbReference type="SUPFAM" id="SSF88659">
    <property type="entry name" value="Sigma3 and sigma4 domains of RNA polymerase sigma factors"/>
    <property type="match status" value="1"/>
</dbReference>
<dbReference type="Pfam" id="PF04542">
    <property type="entry name" value="Sigma70_r2"/>
    <property type="match status" value="1"/>
</dbReference>
<dbReference type="InterPro" id="IPR013324">
    <property type="entry name" value="RNA_pol_sigma_r3/r4-like"/>
</dbReference>
<dbReference type="RefSeq" id="WP_014177425.1">
    <property type="nucleotide sequence ID" value="NC_016582.1"/>
</dbReference>
<evidence type="ECO:0000259" key="6">
    <source>
        <dbReference type="Pfam" id="PF04542"/>
    </source>
</evidence>
<dbReference type="STRING" id="749414.SBI_04835"/>
<evidence type="ECO:0000256" key="4">
    <source>
        <dbReference type="ARBA" id="ARBA00023163"/>
    </source>
</evidence>
<keyword evidence="9" id="KW-1185">Reference proteome</keyword>
<dbReference type="InterPro" id="IPR036388">
    <property type="entry name" value="WH-like_DNA-bd_sf"/>
</dbReference>
<feature type="domain" description="RNA polymerase sigma factor 70 region 4 type 2" evidence="7">
    <location>
        <begin position="156"/>
        <end position="201"/>
    </location>
</feature>
<keyword evidence="2" id="KW-0805">Transcription regulation</keyword>
<evidence type="ECO:0000313" key="9">
    <source>
        <dbReference type="Proteomes" id="UP000000377"/>
    </source>
</evidence>
<dbReference type="InterPro" id="IPR039425">
    <property type="entry name" value="RNA_pol_sigma-70-like"/>
</dbReference>
<keyword evidence="3" id="KW-0731">Sigma factor</keyword>
<dbReference type="NCBIfam" id="TIGR02937">
    <property type="entry name" value="sigma70-ECF"/>
    <property type="match status" value="1"/>
</dbReference>
<evidence type="ECO:0000256" key="1">
    <source>
        <dbReference type="ARBA" id="ARBA00010641"/>
    </source>
</evidence>
<evidence type="ECO:0000256" key="3">
    <source>
        <dbReference type="ARBA" id="ARBA00023082"/>
    </source>
</evidence>
<dbReference type="GO" id="GO:0016987">
    <property type="term" value="F:sigma factor activity"/>
    <property type="evidence" value="ECO:0007669"/>
    <property type="project" value="UniProtKB-KW"/>
</dbReference>
<dbReference type="Gene3D" id="1.10.1740.10">
    <property type="match status" value="1"/>
</dbReference>
<dbReference type="PANTHER" id="PTHR43133">
    <property type="entry name" value="RNA POLYMERASE ECF-TYPE SIGMA FACTO"/>
    <property type="match status" value="1"/>
</dbReference>
<reference evidence="8 9" key="1">
    <citation type="journal article" date="2010" name="J. Bacteriol.">
        <title>Genome sequence of the milbemycin-producing bacterium Streptomyces bingchenggensis.</title>
        <authorList>
            <person name="Wang X.J."/>
            <person name="Yan Y.J."/>
            <person name="Zhang B."/>
            <person name="An J."/>
            <person name="Wang J.J."/>
            <person name="Tian J."/>
            <person name="Jiang L."/>
            <person name="Chen Y.H."/>
            <person name="Huang S.X."/>
            <person name="Yin M."/>
            <person name="Zhang J."/>
            <person name="Gao A.L."/>
            <person name="Liu C.X."/>
            <person name="Zhu Z.X."/>
            <person name="Xiang W.S."/>
        </authorList>
    </citation>
    <scope>NUCLEOTIDE SEQUENCE [LARGE SCALE GENOMIC DNA]</scope>
    <source>
        <strain evidence="8 9">BCW-1</strain>
    </source>
</reference>
<accession>D7C154</accession>
<feature type="domain" description="RNA polymerase sigma-70 region 2" evidence="6">
    <location>
        <begin position="28"/>
        <end position="94"/>
    </location>
</feature>
<name>D7C154_STRBB</name>
<dbReference type="SUPFAM" id="SSF88946">
    <property type="entry name" value="Sigma2 domain of RNA polymerase sigma factors"/>
    <property type="match status" value="1"/>
</dbReference>
<dbReference type="InterPro" id="IPR013249">
    <property type="entry name" value="RNA_pol_sigma70_r4_t2"/>
</dbReference>
<feature type="compositionally biased region" description="Basic and acidic residues" evidence="5">
    <location>
        <begin position="127"/>
        <end position="137"/>
    </location>
</feature>
<dbReference type="EMBL" id="CP002047">
    <property type="protein sequence ID" value="ADI07955.1"/>
    <property type="molecule type" value="Genomic_DNA"/>
</dbReference>
<dbReference type="PATRIC" id="fig|749414.3.peg.4996"/>